<evidence type="ECO:0000256" key="1">
    <source>
        <dbReference type="SAM" id="MobiDB-lite"/>
    </source>
</evidence>
<dbReference type="Gene3D" id="3.40.50.1820">
    <property type="entry name" value="alpha/beta hydrolase"/>
    <property type="match status" value="1"/>
</dbReference>
<accession>A0A1X2FIE6</accession>
<dbReference type="InterPro" id="IPR013228">
    <property type="entry name" value="PE-PPE_C"/>
</dbReference>
<organism evidence="3 4">
    <name type="scientific">Mycolicibacterium wolinskyi</name>
    <dbReference type="NCBI Taxonomy" id="59750"/>
    <lineage>
        <taxon>Bacteria</taxon>
        <taxon>Bacillati</taxon>
        <taxon>Actinomycetota</taxon>
        <taxon>Actinomycetes</taxon>
        <taxon>Mycobacteriales</taxon>
        <taxon>Mycobacteriaceae</taxon>
        <taxon>Mycolicibacterium</taxon>
    </lineage>
</organism>
<feature type="compositionally biased region" description="Polar residues" evidence="1">
    <location>
        <begin position="320"/>
        <end position="329"/>
    </location>
</feature>
<reference evidence="3 4" key="1">
    <citation type="submission" date="2016-01" db="EMBL/GenBank/DDBJ databases">
        <title>The new phylogeny of the genus Mycobacterium.</title>
        <authorList>
            <person name="Tarcisio F."/>
            <person name="Conor M."/>
            <person name="Antonella G."/>
            <person name="Elisabetta G."/>
            <person name="Giulia F.S."/>
            <person name="Sara T."/>
            <person name="Anna F."/>
            <person name="Clotilde B."/>
            <person name="Roberto B."/>
            <person name="Veronica D.S."/>
            <person name="Fabio R."/>
            <person name="Monica P."/>
            <person name="Olivier J."/>
            <person name="Enrico T."/>
            <person name="Nicola S."/>
        </authorList>
    </citation>
    <scope>NUCLEOTIDE SEQUENCE [LARGE SCALE GENOMIC DNA]</scope>
    <source>
        <strain evidence="3 4">ATCC 700010</strain>
    </source>
</reference>
<feature type="compositionally biased region" description="Basic and acidic residues" evidence="1">
    <location>
        <begin position="390"/>
        <end position="418"/>
    </location>
</feature>
<dbReference type="OrthoDB" id="4568361at2"/>
<dbReference type="EMBL" id="LQQA01000006">
    <property type="protein sequence ID" value="ORX17759.1"/>
    <property type="molecule type" value="Genomic_DNA"/>
</dbReference>
<comment type="caution">
    <text evidence="3">The sequence shown here is derived from an EMBL/GenBank/DDBJ whole genome shotgun (WGS) entry which is preliminary data.</text>
</comment>
<sequence>MVAGATAGITTALAFGHAPNATAIAIPPNDVVVGVGGAGNTTSDRIKNKFQGQLVANDHPFVGVQYPALLPVDPSVEAGIPALHDAVDAEIDGDRTVLIVGYSQGSLVAEKYKRTLLSDPGAPAPADLKFLFLASPFVPNGGIYSRFPGMAFPGFVSTGAAVPSPYDETFVSLEYDLIADFPAYANPLSIANAVAGMKYVHGDHGPDNVDLDDDDQAVLVVTTPEGGTDTYVLIRAEHLPLLQPVRDFSAALQTTALTEPVLGAIEPTLRVVIDMGYTDRDYQNADKPTRFSLFTPHDRIAEAIEALPEAIDEGVENFRNGFSTAPSTSADRDEEPADKPKLQAVPDEQAEPQHDEQDDTSDAAPTKPDKPKKPKLSERRDTLPKAVSRAVDKLKKDLNPKKHDADAPAEKPSDDDGV</sequence>
<protein>
    <submittedName>
        <fullName evidence="3">PE-PPE domain-containing protein</fullName>
    </submittedName>
</protein>
<evidence type="ECO:0000313" key="3">
    <source>
        <dbReference type="EMBL" id="ORX17759.1"/>
    </source>
</evidence>
<evidence type="ECO:0000313" key="4">
    <source>
        <dbReference type="Proteomes" id="UP000193964"/>
    </source>
</evidence>
<name>A0A1X2FIE6_9MYCO</name>
<feature type="compositionally biased region" description="Basic and acidic residues" evidence="1">
    <location>
        <begin position="367"/>
        <end position="383"/>
    </location>
</feature>
<evidence type="ECO:0000259" key="2">
    <source>
        <dbReference type="Pfam" id="PF08237"/>
    </source>
</evidence>
<gene>
    <name evidence="3" type="ORF">AWC31_15080</name>
</gene>
<dbReference type="InterPro" id="IPR029058">
    <property type="entry name" value="AB_hydrolase_fold"/>
</dbReference>
<dbReference type="Proteomes" id="UP000193964">
    <property type="component" value="Unassembled WGS sequence"/>
</dbReference>
<dbReference type="AlphaFoldDB" id="A0A1X2FIE6"/>
<dbReference type="Pfam" id="PF08237">
    <property type="entry name" value="PE-PPE"/>
    <property type="match status" value="1"/>
</dbReference>
<feature type="region of interest" description="Disordered" evidence="1">
    <location>
        <begin position="318"/>
        <end position="418"/>
    </location>
</feature>
<dbReference type="SUPFAM" id="SSF53474">
    <property type="entry name" value="alpha/beta-Hydrolases"/>
    <property type="match status" value="1"/>
</dbReference>
<feature type="domain" description="PE-PPE" evidence="2">
    <location>
        <begin position="71"/>
        <end position="277"/>
    </location>
</feature>
<proteinExistence type="predicted"/>